<evidence type="ECO:0000256" key="10">
    <source>
        <dbReference type="ARBA" id="ARBA00023136"/>
    </source>
</evidence>
<dbReference type="Proteomes" id="UP000799302">
    <property type="component" value="Unassembled WGS sequence"/>
</dbReference>
<comment type="catalytic activity">
    <reaction evidence="11">
        <text>ATP + H2O = ADP + phosphate + H(+)</text>
        <dbReference type="Rhea" id="RHEA:13065"/>
        <dbReference type="ChEBI" id="CHEBI:15377"/>
        <dbReference type="ChEBI" id="CHEBI:15378"/>
        <dbReference type="ChEBI" id="CHEBI:30616"/>
        <dbReference type="ChEBI" id="CHEBI:43474"/>
        <dbReference type="ChEBI" id="CHEBI:456216"/>
    </reaction>
    <physiologicalReaction direction="left-to-right" evidence="11">
        <dbReference type="Rhea" id="RHEA:13066"/>
    </physiologicalReaction>
</comment>
<dbReference type="EMBL" id="MU004233">
    <property type="protein sequence ID" value="KAF2671145.1"/>
    <property type="molecule type" value="Genomic_DNA"/>
</dbReference>
<evidence type="ECO:0000259" key="13">
    <source>
        <dbReference type="SMART" id="SM00382"/>
    </source>
</evidence>
<name>A0A6A6UFU0_9PEZI</name>
<feature type="domain" description="AAA+ ATPase" evidence="13">
    <location>
        <begin position="292"/>
        <end position="433"/>
    </location>
</feature>
<comment type="similarity">
    <text evidence="2">Belongs to the AAA ATPase family. BCS1 subfamily.</text>
</comment>
<keyword evidence="7" id="KW-0067">ATP-binding</keyword>
<reference evidence="15" key="1">
    <citation type="journal article" date="2020" name="Stud. Mycol.">
        <title>101 Dothideomycetes genomes: a test case for predicting lifestyles and emergence of pathogens.</title>
        <authorList>
            <person name="Haridas S."/>
            <person name="Albert R."/>
            <person name="Binder M."/>
            <person name="Bloem J."/>
            <person name="Labutti K."/>
            <person name="Salamov A."/>
            <person name="Andreopoulos B."/>
            <person name="Baker S."/>
            <person name="Barry K."/>
            <person name="Bills G."/>
            <person name="Bluhm B."/>
            <person name="Cannon C."/>
            <person name="Castanera R."/>
            <person name="Culley D."/>
            <person name="Daum C."/>
            <person name="Ezra D."/>
            <person name="Gonzalez J."/>
            <person name="Henrissat B."/>
            <person name="Kuo A."/>
            <person name="Liang C."/>
            <person name="Lipzen A."/>
            <person name="Lutzoni F."/>
            <person name="Magnuson J."/>
            <person name="Mondo S."/>
            <person name="Nolan M."/>
            <person name="Ohm R."/>
            <person name="Pangilinan J."/>
            <person name="Park H.-J."/>
            <person name="Ramirez L."/>
            <person name="Alfaro M."/>
            <person name="Sun H."/>
            <person name="Tritt A."/>
            <person name="Yoshinaga Y."/>
            <person name="Zwiers L.-H."/>
            <person name="Turgeon B."/>
            <person name="Goodwin S."/>
            <person name="Spatafora J."/>
            <person name="Crous P."/>
            <person name="Grigoriev I."/>
        </authorList>
    </citation>
    <scope>NUCLEOTIDE SEQUENCE</scope>
    <source>
        <strain evidence="15">CBS 115976</strain>
    </source>
</reference>
<keyword evidence="6" id="KW-0378">Hydrolase</keyword>
<dbReference type="PANTHER" id="PTHR23070">
    <property type="entry name" value="BCS1 AAA-TYPE ATPASE"/>
    <property type="match status" value="1"/>
</dbReference>
<dbReference type="InterPro" id="IPR050747">
    <property type="entry name" value="Mitochondrial_chaperone_BCS1"/>
</dbReference>
<dbReference type="InterPro" id="IPR057495">
    <property type="entry name" value="AAA_lid_BCS1"/>
</dbReference>
<keyword evidence="4" id="KW-0547">Nucleotide-binding</keyword>
<feature type="domain" description="BCS1 N-terminal" evidence="14">
    <location>
        <begin position="57"/>
        <end position="259"/>
    </location>
</feature>
<keyword evidence="8 12" id="KW-1133">Transmembrane helix</keyword>
<protein>
    <recommendedName>
        <fullName evidence="17">P-loop containing nucleoside triphosphate hydrolase protein</fullName>
    </recommendedName>
</protein>
<accession>A0A6A6UFU0</accession>
<dbReference type="InterPro" id="IPR014851">
    <property type="entry name" value="BCS1_N"/>
</dbReference>
<dbReference type="OrthoDB" id="10251412at2759"/>
<dbReference type="InterPro" id="IPR003593">
    <property type="entry name" value="AAA+_ATPase"/>
</dbReference>
<evidence type="ECO:0000256" key="11">
    <source>
        <dbReference type="ARBA" id="ARBA00048778"/>
    </source>
</evidence>
<sequence length="554" mass="61636">MHNTTSHNGFGAPNAANSAALMSILTNLIPGLSLFTSLSSEYLNASTLPYFGIFAVIILAYGVTFGIDGPFQLLKSCVTCTAEIRSTDEVYNYLMYWISKQALSTEAAQFVIGTKTNSSLVYHQARSDFDFDKELDDSEESTFNGLSKTYRNWDRMKAIRYTPAAGTKHFRYRGYWIAFTRCEENRLPGEQRREKILLSCFGTKPRIIKKLVQEAQITYLEREGNRTAIYRSHRPHPGASDSVEWEKCASRPRRPLSTVVLDEDQKNMVLHDMEEYLHPSTRRWYSNRGIPYRRGYLFCGPPGTGKTSLCVALAGVLHLRIYVTSLNSNMTEDGLASLFRDLPPRCIVLLEDVDSAGMTGKRETGLMEKDVEDRDKASATKGISLSGLLNIIDGVASSEGQILIMTTNHIEKLDTALLRPGRVDLKVRFTHADKDVAQGLFLAIYSTVEADILVKKSGIKGHSVDDSLLGGSDRSKGPVVGRDAIGSGLGRFDHGKSEEELQIMAERFGAVVSSWKLTPAEIQGYLLKYKTSPEDAAKGLEAWRNGEEKHEIIA</sequence>
<keyword evidence="10 12" id="KW-0472">Membrane</keyword>
<keyword evidence="16" id="KW-1185">Reference proteome</keyword>
<dbReference type="GO" id="GO:0005743">
    <property type="term" value="C:mitochondrial inner membrane"/>
    <property type="evidence" value="ECO:0007669"/>
    <property type="project" value="UniProtKB-SubCell"/>
</dbReference>
<evidence type="ECO:0000256" key="1">
    <source>
        <dbReference type="ARBA" id="ARBA00004434"/>
    </source>
</evidence>
<comment type="subcellular location">
    <subcellularLocation>
        <location evidence="1">Mitochondrion inner membrane</location>
        <topology evidence="1">Single-pass membrane protein</topology>
    </subcellularLocation>
</comment>
<evidence type="ECO:0000259" key="14">
    <source>
        <dbReference type="SMART" id="SM01024"/>
    </source>
</evidence>
<evidence type="ECO:0000313" key="15">
    <source>
        <dbReference type="EMBL" id="KAF2671145.1"/>
    </source>
</evidence>
<evidence type="ECO:0000256" key="7">
    <source>
        <dbReference type="ARBA" id="ARBA00022840"/>
    </source>
</evidence>
<dbReference type="Gene3D" id="3.40.50.300">
    <property type="entry name" value="P-loop containing nucleotide triphosphate hydrolases"/>
    <property type="match status" value="1"/>
</dbReference>
<dbReference type="InterPro" id="IPR003959">
    <property type="entry name" value="ATPase_AAA_core"/>
</dbReference>
<evidence type="ECO:0008006" key="17">
    <source>
        <dbReference type="Google" id="ProtNLM"/>
    </source>
</evidence>
<organism evidence="15 16">
    <name type="scientific">Microthyrium microscopicum</name>
    <dbReference type="NCBI Taxonomy" id="703497"/>
    <lineage>
        <taxon>Eukaryota</taxon>
        <taxon>Fungi</taxon>
        <taxon>Dikarya</taxon>
        <taxon>Ascomycota</taxon>
        <taxon>Pezizomycotina</taxon>
        <taxon>Dothideomycetes</taxon>
        <taxon>Dothideomycetes incertae sedis</taxon>
        <taxon>Microthyriales</taxon>
        <taxon>Microthyriaceae</taxon>
        <taxon>Microthyrium</taxon>
    </lineage>
</organism>
<dbReference type="GO" id="GO:0016887">
    <property type="term" value="F:ATP hydrolysis activity"/>
    <property type="evidence" value="ECO:0007669"/>
    <property type="project" value="InterPro"/>
</dbReference>
<keyword evidence="3 12" id="KW-0812">Transmembrane</keyword>
<dbReference type="Pfam" id="PF25426">
    <property type="entry name" value="AAA_lid_BCS1"/>
    <property type="match status" value="1"/>
</dbReference>
<evidence type="ECO:0000256" key="5">
    <source>
        <dbReference type="ARBA" id="ARBA00022792"/>
    </source>
</evidence>
<gene>
    <name evidence="15" type="ORF">BT63DRAFT_438664</name>
</gene>
<evidence type="ECO:0000256" key="12">
    <source>
        <dbReference type="SAM" id="Phobius"/>
    </source>
</evidence>
<evidence type="ECO:0000256" key="3">
    <source>
        <dbReference type="ARBA" id="ARBA00022692"/>
    </source>
</evidence>
<dbReference type="AlphaFoldDB" id="A0A6A6UFU0"/>
<keyword evidence="5" id="KW-0999">Mitochondrion inner membrane</keyword>
<evidence type="ECO:0000256" key="8">
    <source>
        <dbReference type="ARBA" id="ARBA00022989"/>
    </source>
</evidence>
<dbReference type="InterPro" id="IPR027417">
    <property type="entry name" value="P-loop_NTPase"/>
</dbReference>
<evidence type="ECO:0000313" key="16">
    <source>
        <dbReference type="Proteomes" id="UP000799302"/>
    </source>
</evidence>
<dbReference type="Pfam" id="PF00004">
    <property type="entry name" value="AAA"/>
    <property type="match status" value="1"/>
</dbReference>
<keyword evidence="9" id="KW-0496">Mitochondrion</keyword>
<evidence type="ECO:0000256" key="9">
    <source>
        <dbReference type="ARBA" id="ARBA00023128"/>
    </source>
</evidence>
<evidence type="ECO:0000256" key="6">
    <source>
        <dbReference type="ARBA" id="ARBA00022801"/>
    </source>
</evidence>
<dbReference type="SUPFAM" id="SSF52540">
    <property type="entry name" value="P-loop containing nucleoside triphosphate hydrolases"/>
    <property type="match status" value="1"/>
</dbReference>
<evidence type="ECO:0000256" key="4">
    <source>
        <dbReference type="ARBA" id="ARBA00022741"/>
    </source>
</evidence>
<feature type="transmembrane region" description="Helical" evidence="12">
    <location>
        <begin position="15"/>
        <end position="35"/>
    </location>
</feature>
<dbReference type="SMART" id="SM01024">
    <property type="entry name" value="BCS1_N"/>
    <property type="match status" value="1"/>
</dbReference>
<feature type="transmembrane region" description="Helical" evidence="12">
    <location>
        <begin position="47"/>
        <end position="67"/>
    </location>
</feature>
<proteinExistence type="inferred from homology"/>
<dbReference type="SMART" id="SM00382">
    <property type="entry name" value="AAA"/>
    <property type="match status" value="1"/>
</dbReference>
<dbReference type="GO" id="GO:0005524">
    <property type="term" value="F:ATP binding"/>
    <property type="evidence" value="ECO:0007669"/>
    <property type="project" value="UniProtKB-KW"/>
</dbReference>
<dbReference type="Pfam" id="PF08740">
    <property type="entry name" value="BCS1_N"/>
    <property type="match status" value="1"/>
</dbReference>
<evidence type="ECO:0000256" key="2">
    <source>
        <dbReference type="ARBA" id="ARBA00007448"/>
    </source>
</evidence>